<protein>
    <recommendedName>
        <fullName evidence="3">Chloroplast lumen common family protein</fullName>
    </recommendedName>
</protein>
<dbReference type="InterPro" id="IPR019734">
    <property type="entry name" value="TPR_rpt"/>
</dbReference>
<dbReference type="Proteomes" id="UP001202328">
    <property type="component" value="Unassembled WGS sequence"/>
</dbReference>
<reference evidence="1" key="1">
    <citation type="submission" date="2022-04" db="EMBL/GenBank/DDBJ databases">
        <title>A functionally conserved STORR gene fusion in Papaver species that diverged 16.8 million years ago.</title>
        <authorList>
            <person name="Catania T."/>
        </authorList>
    </citation>
    <scope>NUCLEOTIDE SEQUENCE</scope>
    <source>
        <strain evidence="1">S-188037</strain>
    </source>
</reference>
<name>A0AAD4XKY2_9MAGN</name>
<dbReference type="InterPro" id="IPR011990">
    <property type="entry name" value="TPR-like_helical_dom_sf"/>
</dbReference>
<dbReference type="PANTHER" id="PTHR36350">
    <property type="entry name" value="TRANSMEMBRANE PROTEIN"/>
    <property type="match status" value="1"/>
</dbReference>
<comment type="caution">
    <text evidence="1">The sequence shown here is derived from an EMBL/GenBank/DDBJ whole genome shotgun (WGS) entry which is preliminary data.</text>
</comment>
<evidence type="ECO:0000313" key="2">
    <source>
        <dbReference type="Proteomes" id="UP001202328"/>
    </source>
</evidence>
<evidence type="ECO:0000313" key="1">
    <source>
        <dbReference type="EMBL" id="KAI3919904.1"/>
    </source>
</evidence>
<accession>A0AAD4XKY2</accession>
<dbReference type="PANTHER" id="PTHR36350:SF3">
    <property type="entry name" value="TRANSMEMBRANE PROTEIN"/>
    <property type="match status" value="1"/>
</dbReference>
<dbReference type="Pfam" id="PF13174">
    <property type="entry name" value="TPR_6"/>
    <property type="match status" value="1"/>
</dbReference>
<dbReference type="Gene3D" id="1.25.40.10">
    <property type="entry name" value="Tetratricopeptide repeat domain"/>
    <property type="match status" value="1"/>
</dbReference>
<organism evidence="1 2">
    <name type="scientific">Papaver atlanticum</name>
    <dbReference type="NCBI Taxonomy" id="357466"/>
    <lineage>
        <taxon>Eukaryota</taxon>
        <taxon>Viridiplantae</taxon>
        <taxon>Streptophyta</taxon>
        <taxon>Embryophyta</taxon>
        <taxon>Tracheophyta</taxon>
        <taxon>Spermatophyta</taxon>
        <taxon>Magnoliopsida</taxon>
        <taxon>Ranunculales</taxon>
        <taxon>Papaveraceae</taxon>
        <taxon>Papaveroideae</taxon>
        <taxon>Papaver</taxon>
    </lineage>
</organism>
<keyword evidence="2" id="KW-1185">Reference proteome</keyword>
<evidence type="ECO:0008006" key="3">
    <source>
        <dbReference type="Google" id="ProtNLM"/>
    </source>
</evidence>
<dbReference type="EMBL" id="JAJJMB010008870">
    <property type="protein sequence ID" value="KAI3919904.1"/>
    <property type="molecule type" value="Genomic_DNA"/>
</dbReference>
<proteinExistence type="predicted"/>
<dbReference type="AlphaFoldDB" id="A0AAD4XKY2"/>
<sequence>MGFPSMNPLTVYSKTEFLSNRFFIKPVFLTETHRIPSIIQITNPQKSMSFYSKTHLQCLSNSPQSLKPITDSIKYEPLSKTQIDFIKPFTEKMAILIFGSLLFMGKFYCKPALAGISKTNTSSEVEEMSETTDNEEMYLKILEKNPRNVEALKVILYGKMRIGKTKEAVKYIERLIETEPDEVEWRLLQALSYEMLGDLSKAKRLFEDILVDRPLLLGALHGLAMVMHKNHEDGALFEMLSKALEVARNENRVTEERNVRILIAQMNVVKGNLEEGLKKFQDLVDDNPRDFRPYLCQGIIYSLLDKAKEAEEQFKIYRSLIPDEFPQRGFLDDVVLAAKTESHEQLKKEFEAQFSYRMGINRWCIGSKDEFQM</sequence>
<gene>
    <name evidence="1" type="ORF">MKW98_001160</name>
</gene>
<dbReference type="SUPFAM" id="SSF48452">
    <property type="entry name" value="TPR-like"/>
    <property type="match status" value="1"/>
</dbReference>